<feature type="transmembrane region" description="Helical" evidence="10">
    <location>
        <begin position="65"/>
        <end position="83"/>
    </location>
</feature>
<evidence type="ECO:0000256" key="7">
    <source>
        <dbReference type="ARBA" id="ARBA00022824"/>
    </source>
</evidence>
<keyword evidence="11" id="KW-1185">Reference proteome</keyword>
<dbReference type="KEGG" id="goe:100898967"/>
<evidence type="ECO:0000256" key="2">
    <source>
        <dbReference type="ARBA" id="ARBA00010794"/>
    </source>
</evidence>
<feature type="transmembrane region" description="Helical" evidence="10">
    <location>
        <begin position="224"/>
        <end position="246"/>
    </location>
</feature>
<sequence length="496" mass="54497">MDYRCALEYMIVGLGYIWCSTLSHLRGIPLWGMPASYVLILLGLYHQQRKTPAEHRTRPGADRGLWMITCFPFAIYASGSQVYHGDNFRLVEIVTGHTLCLSLTTACYAPSSIRVIISAAVTTLLLTAYLTSYSVINSFLASIVCSTVFCYLRDKLKIHAATSFTDGELIILVQAISVFCTSSSICFLSTIQVSKIASFLQAGLFSLCILIFILYRISSTRSSVVTFIITVTAVCGFLLYPLLYWSLRGEPIHFITSFLAASGRRIALIGFWFGLCVVAVIFAMYSNRFTSKKTSRIAIRKVFHLFIIAVFTTGACFDPDLTYLASGSMLGVMVVVEIIRVLQIDPLGSSIQKIFDAFLDEKDQGPLVVSHIYLLLGCSLPFLLYPGEDYSRDGVTLTLLTGVTILGVGDTVAAVFGARYGRTRWPNSKKTLEGTLAAIVAQLAFCMFFAPVTADIVFFAKLSVILVLSSCLEATTEQNDNLAVPLFALPLFIALL</sequence>
<dbReference type="GeneID" id="100898967"/>
<evidence type="ECO:0000256" key="4">
    <source>
        <dbReference type="ARBA" id="ARBA00022679"/>
    </source>
</evidence>
<keyword evidence="4" id="KW-0808">Transferase</keyword>
<dbReference type="GO" id="GO:0004168">
    <property type="term" value="F:dolichol kinase activity"/>
    <property type="evidence" value="ECO:0007669"/>
    <property type="project" value="UniProtKB-EC"/>
</dbReference>
<keyword evidence="6 12" id="KW-0418">Kinase</keyword>
<gene>
    <name evidence="12" type="primary">LOC100898967</name>
</gene>
<feature type="transmembrane region" description="Helical" evidence="10">
    <location>
        <begin position="172"/>
        <end position="193"/>
    </location>
</feature>
<feature type="transmembrane region" description="Helical" evidence="10">
    <location>
        <begin position="397"/>
        <end position="416"/>
    </location>
</feature>
<evidence type="ECO:0000313" key="12">
    <source>
        <dbReference type="RefSeq" id="XP_003738877.2"/>
    </source>
</evidence>
<evidence type="ECO:0000256" key="5">
    <source>
        <dbReference type="ARBA" id="ARBA00022692"/>
    </source>
</evidence>
<dbReference type="GO" id="GO:0005789">
    <property type="term" value="C:endoplasmic reticulum membrane"/>
    <property type="evidence" value="ECO:0007669"/>
    <property type="project" value="UniProtKB-SubCell"/>
</dbReference>
<dbReference type="AlphaFoldDB" id="A0AAJ6QNI2"/>
<dbReference type="PANTHER" id="PTHR13205">
    <property type="entry name" value="TRANSMEMBRANE PROTEIN 15-RELATED"/>
    <property type="match status" value="1"/>
</dbReference>
<dbReference type="Proteomes" id="UP000694867">
    <property type="component" value="Unplaced"/>
</dbReference>
<evidence type="ECO:0000256" key="3">
    <source>
        <dbReference type="ARBA" id="ARBA00012132"/>
    </source>
</evidence>
<dbReference type="CTD" id="22845"/>
<evidence type="ECO:0000313" key="11">
    <source>
        <dbReference type="Proteomes" id="UP000694867"/>
    </source>
</evidence>
<proteinExistence type="inferred from homology"/>
<accession>A0AAJ6QNI2</accession>
<dbReference type="GO" id="GO:0043048">
    <property type="term" value="P:dolichyl monophosphate biosynthetic process"/>
    <property type="evidence" value="ECO:0007669"/>
    <property type="project" value="TreeGrafter"/>
</dbReference>
<feature type="transmembrane region" description="Helical" evidence="10">
    <location>
        <begin position="28"/>
        <end position="45"/>
    </location>
</feature>
<keyword evidence="8 10" id="KW-1133">Transmembrane helix</keyword>
<feature type="transmembrane region" description="Helical" evidence="10">
    <location>
        <begin position="436"/>
        <end position="460"/>
    </location>
</feature>
<feature type="transmembrane region" description="Helical" evidence="10">
    <location>
        <begin position="323"/>
        <end position="344"/>
    </location>
</feature>
<evidence type="ECO:0000256" key="6">
    <source>
        <dbReference type="ARBA" id="ARBA00022777"/>
    </source>
</evidence>
<evidence type="ECO:0000256" key="1">
    <source>
        <dbReference type="ARBA" id="ARBA00004477"/>
    </source>
</evidence>
<protein>
    <recommendedName>
        <fullName evidence="3">dolichol kinase</fullName>
        <ecNumber evidence="3">2.7.1.108</ecNumber>
    </recommendedName>
</protein>
<feature type="transmembrane region" description="Helical" evidence="10">
    <location>
        <begin position="365"/>
        <end position="385"/>
    </location>
</feature>
<name>A0AAJ6QNI2_9ACAR</name>
<feature type="transmembrane region" description="Helical" evidence="10">
    <location>
        <begin position="133"/>
        <end position="152"/>
    </location>
</feature>
<keyword evidence="7" id="KW-0256">Endoplasmic reticulum</keyword>
<dbReference type="RefSeq" id="XP_003738877.2">
    <property type="nucleotide sequence ID" value="XM_003738829.2"/>
</dbReference>
<comment type="similarity">
    <text evidence="2">Belongs to the polyprenol kinase family.</text>
</comment>
<evidence type="ECO:0000256" key="8">
    <source>
        <dbReference type="ARBA" id="ARBA00022989"/>
    </source>
</evidence>
<feature type="transmembrane region" description="Helical" evidence="10">
    <location>
        <begin position="199"/>
        <end position="217"/>
    </location>
</feature>
<dbReference type="EC" id="2.7.1.108" evidence="3"/>
<evidence type="ECO:0000256" key="10">
    <source>
        <dbReference type="SAM" id="Phobius"/>
    </source>
</evidence>
<dbReference type="InterPro" id="IPR032974">
    <property type="entry name" value="Polypren_kinase"/>
</dbReference>
<feature type="transmembrane region" description="Helical" evidence="10">
    <location>
        <begin position="297"/>
        <end position="317"/>
    </location>
</feature>
<evidence type="ECO:0000256" key="9">
    <source>
        <dbReference type="ARBA" id="ARBA00023136"/>
    </source>
</evidence>
<comment type="subcellular location">
    <subcellularLocation>
        <location evidence="1">Endoplasmic reticulum membrane</location>
        <topology evidence="1">Multi-pass membrane protein</topology>
    </subcellularLocation>
</comment>
<keyword evidence="5 10" id="KW-0812">Transmembrane</keyword>
<keyword evidence="9 10" id="KW-0472">Membrane</keyword>
<dbReference type="PANTHER" id="PTHR13205:SF15">
    <property type="entry name" value="DOLICHOL KINASE"/>
    <property type="match status" value="1"/>
</dbReference>
<feature type="transmembrane region" description="Helical" evidence="10">
    <location>
        <begin position="266"/>
        <end position="285"/>
    </location>
</feature>
<reference evidence="12" key="1">
    <citation type="submission" date="2025-08" db="UniProtKB">
        <authorList>
            <consortium name="RefSeq"/>
        </authorList>
    </citation>
    <scope>IDENTIFICATION</scope>
</reference>
<organism evidence="11 12">
    <name type="scientific">Galendromus occidentalis</name>
    <name type="common">western predatory mite</name>
    <dbReference type="NCBI Taxonomy" id="34638"/>
    <lineage>
        <taxon>Eukaryota</taxon>
        <taxon>Metazoa</taxon>
        <taxon>Ecdysozoa</taxon>
        <taxon>Arthropoda</taxon>
        <taxon>Chelicerata</taxon>
        <taxon>Arachnida</taxon>
        <taxon>Acari</taxon>
        <taxon>Parasitiformes</taxon>
        <taxon>Mesostigmata</taxon>
        <taxon>Gamasina</taxon>
        <taxon>Phytoseioidea</taxon>
        <taxon>Phytoseiidae</taxon>
        <taxon>Typhlodrominae</taxon>
        <taxon>Galendromus</taxon>
    </lineage>
</organism>